<keyword evidence="4" id="KW-0808">Transferase</keyword>
<dbReference type="CDD" id="cd00082">
    <property type="entry name" value="HisKA"/>
    <property type="match status" value="1"/>
</dbReference>
<dbReference type="SUPFAM" id="SSF55874">
    <property type="entry name" value="ATPase domain of HSP90 chaperone/DNA topoisomerase II/histidine kinase"/>
    <property type="match status" value="1"/>
</dbReference>
<dbReference type="SUPFAM" id="SSF47384">
    <property type="entry name" value="Homodimeric domain of signal transducing histidine kinase"/>
    <property type="match status" value="1"/>
</dbReference>
<dbReference type="NCBIfam" id="TIGR00229">
    <property type="entry name" value="sensory_box"/>
    <property type="match status" value="1"/>
</dbReference>
<dbReference type="InterPro" id="IPR004358">
    <property type="entry name" value="Sig_transdc_His_kin-like_C"/>
</dbReference>
<dbReference type="InterPro" id="IPR036097">
    <property type="entry name" value="HisK_dim/P_sf"/>
</dbReference>
<dbReference type="PRINTS" id="PR00344">
    <property type="entry name" value="BCTRLSENSOR"/>
</dbReference>
<dbReference type="SUPFAM" id="SSF55785">
    <property type="entry name" value="PYP-like sensor domain (PAS domain)"/>
    <property type="match status" value="1"/>
</dbReference>
<keyword evidence="8" id="KW-0902">Two-component regulatory system</keyword>
<dbReference type="EC" id="2.7.13.3" evidence="2"/>
<name>A0ABU9WIG7_9BURK</name>
<protein>
    <recommendedName>
        <fullName evidence="2">histidine kinase</fullName>
        <ecNumber evidence="2">2.7.13.3</ecNumber>
    </recommendedName>
</protein>
<evidence type="ECO:0000259" key="10">
    <source>
        <dbReference type="PROSITE" id="PS50112"/>
    </source>
</evidence>
<sequence>MSVPTLDIGVVLAAAMESFVWRLYNLHTQLQSPIGSISGPAGRHSSRHAHARSVPSGIAAPQCAAAWREPRGEGIIAHAGLHIPPALRRASDAAARIPWFGKRLKPDPEHRETATPMRDAFEHVPVAIIGFNERNEIAFANERAMALFGYHGDALTGVSGRMLFIGCSVGVEWDARAQVAPPMPPLVQSMQSVVARRSDGAEFPAEVTTSECCVDGAPTRLAVIVDRSERVELQRSRQELAHLTRISALGELAGSLAHELNQPLTAILSNAQAAQHFLVADPVDLHEVRETLKDIVDDNCRAGEIIRKMRALVRKGDVDLQPLDVGGVVRDVVLLVHSDAIMRGIRTTLDIESELPVVRGDRVQLQQVVLNLLLNGFDAVHDGPAVDRVVTTRVWAEPDGAVRICVCDRGHGLTVNQLDKIFKPFFTSKPHGLGLGLSISRTIIAAHGGRLWAENNADRGASFHVALPASGTAESNHAHRQP</sequence>
<evidence type="ECO:0000256" key="7">
    <source>
        <dbReference type="ARBA" id="ARBA00022840"/>
    </source>
</evidence>
<dbReference type="Pfam" id="PF00512">
    <property type="entry name" value="HisKA"/>
    <property type="match status" value="1"/>
</dbReference>
<comment type="catalytic activity">
    <reaction evidence="1">
        <text>ATP + protein L-histidine = ADP + protein N-phospho-L-histidine.</text>
        <dbReference type="EC" id="2.7.13.3"/>
    </reaction>
</comment>
<dbReference type="InterPro" id="IPR003661">
    <property type="entry name" value="HisK_dim/P_dom"/>
</dbReference>
<evidence type="ECO:0000313" key="12">
    <source>
        <dbReference type="Proteomes" id="UP001466933"/>
    </source>
</evidence>
<evidence type="ECO:0000256" key="3">
    <source>
        <dbReference type="ARBA" id="ARBA00022553"/>
    </source>
</evidence>
<evidence type="ECO:0000256" key="4">
    <source>
        <dbReference type="ARBA" id="ARBA00022679"/>
    </source>
</evidence>
<dbReference type="InterPro" id="IPR005467">
    <property type="entry name" value="His_kinase_dom"/>
</dbReference>
<comment type="caution">
    <text evidence="11">The sequence shown here is derived from an EMBL/GenBank/DDBJ whole genome shotgun (WGS) entry which is preliminary data.</text>
</comment>
<dbReference type="InterPro" id="IPR035965">
    <property type="entry name" value="PAS-like_dom_sf"/>
</dbReference>
<evidence type="ECO:0000256" key="2">
    <source>
        <dbReference type="ARBA" id="ARBA00012438"/>
    </source>
</evidence>
<dbReference type="RefSeq" id="WP_343492764.1">
    <property type="nucleotide sequence ID" value="NZ_JBCPYA010000006.1"/>
</dbReference>
<dbReference type="PROSITE" id="PS50109">
    <property type="entry name" value="HIS_KIN"/>
    <property type="match status" value="1"/>
</dbReference>
<keyword evidence="5" id="KW-0547">Nucleotide-binding</keyword>
<dbReference type="InterPro" id="IPR003594">
    <property type="entry name" value="HATPase_dom"/>
</dbReference>
<gene>
    <name evidence="11" type="ORF">VOI36_17215</name>
</gene>
<evidence type="ECO:0000256" key="6">
    <source>
        <dbReference type="ARBA" id="ARBA00022777"/>
    </source>
</evidence>
<evidence type="ECO:0000256" key="8">
    <source>
        <dbReference type="ARBA" id="ARBA00023012"/>
    </source>
</evidence>
<accession>A0ABU9WIG7</accession>
<reference evidence="11 12" key="1">
    <citation type="submission" date="2024-05" db="EMBL/GenBank/DDBJ databases">
        <title>Burkholderia sp. Nov. a novel bacteria isolated from rhizosphere soil of Camellia sinensis.</title>
        <authorList>
            <person name="Dong Y."/>
        </authorList>
    </citation>
    <scope>NUCLEOTIDE SEQUENCE [LARGE SCALE GENOMIC DNA]</scope>
    <source>
        <strain evidence="11 12">GS2Y</strain>
    </source>
</reference>
<dbReference type="InterPro" id="IPR000014">
    <property type="entry name" value="PAS"/>
</dbReference>
<evidence type="ECO:0000256" key="5">
    <source>
        <dbReference type="ARBA" id="ARBA00022741"/>
    </source>
</evidence>
<organism evidence="11 12">
    <name type="scientific">Burkholderia theae</name>
    <dbReference type="NCBI Taxonomy" id="3143496"/>
    <lineage>
        <taxon>Bacteria</taxon>
        <taxon>Pseudomonadati</taxon>
        <taxon>Pseudomonadota</taxon>
        <taxon>Betaproteobacteria</taxon>
        <taxon>Burkholderiales</taxon>
        <taxon>Burkholderiaceae</taxon>
        <taxon>Burkholderia</taxon>
    </lineage>
</organism>
<keyword evidence="6" id="KW-0418">Kinase</keyword>
<feature type="domain" description="PAS" evidence="10">
    <location>
        <begin position="113"/>
        <end position="157"/>
    </location>
</feature>
<evidence type="ECO:0000259" key="9">
    <source>
        <dbReference type="PROSITE" id="PS50109"/>
    </source>
</evidence>
<evidence type="ECO:0000256" key="1">
    <source>
        <dbReference type="ARBA" id="ARBA00000085"/>
    </source>
</evidence>
<dbReference type="Gene3D" id="3.30.450.20">
    <property type="entry name" value="PAS domain"/>
    <property type="match status" value="1"/>
</dbReference>
<keyword evidence="3" id="KW-0597">Phosphoprotein</keyword>
<dbReference type="Pfam" id="PF02518">
    <property type="entry name" value="HATPase_c"/>
    <property type="match status" value="1"/>
</dbReference>
<dbReference type="PANTHER" id="PTHR43065">
    <property type="entry name" value="SENSOR HISTIDINE KINASE"/>
    <property type="match status" value="1"/>
</dbReference>
<evidence type="ECO:0000313" key="11">
    <source>
        <dbReference type="EMBL" id="MEN2471644.1"/>
    </source>
</evidence>
<dbReference type="SMART" id="SM00387">
    <property type="entry name" value="HATPase_c"/>
    <property type="match status" value="1"/>
</dbReference>
<dbReference type="Gene3D" id="1.10.287.130">
    <property type="match status" value="1"/>
</dbReference>
<dbReference type="InterPro" id="IPR036890">
    <property type="entry name" value="HATPase_C_sf"/>
</dbReference>
<keyword evidence="7 11" id="KW-0067">ATP-binding</keyword>
<feature type="domain" description="Histidine kinase" evidence="9">
    <location>
        <begin position="255"/>
        <end position="471"/>
    </location>
</feature>
<dbReference type="GO" id="GO:0005524">
    <property type="term" value="F:ATP binding"/>
    <property type="evidence" value="ECO:0007669"/>
    <property type="project" value="UniProtKB-KW"/>
</dbReference>
<dbReference type="Gene3D" id="3.30.565.10">
    <property type="entry name" value="Histidine kinase-like ATPase, C-terminal domain"/>
    <property type="match status" value="1"/>
</dbReference>
<dbReference type="PANTHER" id="PTHR43065:SF10">
    <property type="entry name" value="PEROXIDE STRESS-ACTIVATED HISTIDINE KINASE MAK3"/>
    <property type="match status" value="1"/>
</dbReference>
<dbReference type="PROSITE" id="PS50112">
    <property type="entry name" value="PAS"/>
    <property type="match status" value="1"/>
</dbReference>
<dbReference type="SMART" id="SM00388">
    <property type="entry name" value="HisKA"/>
    <property type="match status" value="1"/>
</dbReference>
<dbReference type="EMBL" id="JBCPYA010000006">
    <property type="protein sequence ID" value="MEN2471644.1"/>
    <property type="molecule type" value="Genomic_DNA"/>
</dbReference>
<proteinExistence type="predicted"/>
<keyword evidence="12" id="KW-1185">Reference proteome</keyword>
<dbReference type="Proteomes" id="UP001466933">
    <property type="component" value="Unassembled WGS sequence"/>
</dbReference>